<evidence type="ECO:0000313" key="1">
    <source>
        <dbReference type="EMBL" id="RCJ40082.1"/>
    </source>
</evidence>
<evidence type="ECO:0000313" key="2">
    <source>
        <dbReference type="Proteomes" id="UP000252107"/>
    </source>
</evidence>
<sequence>MITKSNLKIMNESGTGKIIDASYAIREGFKLAFDFNLTDAELDKLVSGNSITIADLFKNRSLSEVGLLLIRIEAMAKATTDLGVLAEQKQADISRLTTLNTNVEVNQTLGLGICGCIYINGQKICGCIQPPGEFSTPELRAYIE</sequence>
<dbReference type="Proteomes" id="UP000252107">
    <property type="component" value="Unassembled WGS sequence"/>
</dbReference>
<accession>A0A367RY14</accession>
<organism evidence="1 2">
    <name type="scientific">Nostoc minutum NIES-26</name>
    <dbReference type="NCBI Taxonomy" id="1844469"/>
    <lineage>
        <taxon>Bacteria</taxon>
        <taxon>Bacillati</taxon>
        <taxon>Cyanobacteriota</taxon>
        <taxon>Cyanophyceae</taxon>
        <taxon>Nostocales</taxon>
        <taxon>Nostocaceae</taxon>
        <taxon>Nostoc</taxon>
    </lineage>
</organism>
<name>A0A367RY14_9NOSO</name>
<comment type="caution">
    <text evidence="1">The sequence shown here is derived from an EMBL/GenBank/DDBJ whole genome shotgun (WGS) entry which is preliminary data.</text>
</comment>
<reference evidence="1" key="1">
    <citation type="submission" date="2016-04" db="EMBL/GenBank/DDBJ databases">
        <authorList>
            <person name="Tabuchi Yagui T.R."/>
        </authorList>
    </citation>
    <scope>NUCLEOTIDE SEQUENCE [LARGE SCALE GENOMIC DNA]</scope>
    <source>
        <strain evidence="1">NIES-26</strain>
    </source>
</reference>
<protein>
    <submittedName>
        <fullName evidence="1">Uncharacterized protein</fullName>
    </submittedName>
</protein>
<gene>
    <name evidence="1" type="ORF">A6770_38335</name>
</gene>
<keyword evidence="2" id="KW-1185">Reference proteome</keyword>
<proteinExistence type="predicted"/>
<dbReference type="AlphaFoldDB" id="A0A367RY14"/>
<dbReference type="EMBL" id="LXQD01000062">
    <property type="protein sequence ID" value="RCJ40082.1"/>
    <property type="molecule type" value="Genomic_DNA"/>
</dbReference>